<evidence type="ECO:0000256" key="1">
    <source>
        <dbReference type="SAM" id="MobiDB-lite"/>
    </source>
</evidence>
<feature type="compositionally biased region" description="Low complexity" evidence="1">
    <location>
        <begin position="333"/>
        <end position="342"/>
    </location>
</feature>
<feature type="region of interest" description="Disordered" evidence="1">
    <location>
        <begin position="304"/>
        <end position="342"/>
    </location>
</feature>
<protein>
    <recommendedName>
        <fullName evidence="4">BEACH domain-containing protein</fullName>
    </recommendedName>
</protein>
<feature type="compositionally biased region" description="Polar residues" evidence="1">
    <location>
        <begin position="304"/>
        <end position="324"/>
    </location>
</feature>
<organism evidence="2 3">
    <name type="scientific">Blattamonas nauphoetae</name>
    <dbReference type="NCBI Taxonomy" id="2049346"/>
    <lineage>
        <taxon>Eukaryota</taxon>
        <taxon>Metamonada</taxon>
        <taxon>Preaxostyla</taxon>
        <taxon>Oxymonadida</taxon>
        <taxon>Blattamonas</taxon>
    </lineage>
</organism>
<reference evidence="2 3" key="1">
    <citation type="journal article" date="2022" name="bioRxiv">
        <title>Genomics of Preaxostyla Flagellates Illuminates Evolutionary Transitions and the Path Towards Mitochondrial Loss.</title>
        <authorList>
            <person name="Novak L.V.F."/>
            <person name="Treitli S.C."/>
            <person name="Pyrih J."/>
            <person name="Halakuc P."/>
            <person name="Pipaliya S.V."/>
            <person name="Vacek V."/>
            <person name="Brzon O."/>
            <person name="Soukal P."/>
            <person name="Eme L."/>
            <person name="Dacks J.B."/>
            <person name="Karnkowska A."/>
            <person name="Elias M."/>
            <person name="Hampl V."/>
        </authorList>
    </citation>
    <scope>NUCLEOTIDE SEQUENCE [LARGE SCALE GENOMIC DNA]</scope>
    <source>
        <strain evidence="2">NAU3</strain>
        <tissue evidence="2">Gut</tissue>
    </source>
</reference>
<evidence type="ECO:0008006" key="4">
    <source>
        <dbReference type="Google" id="ProtNLM"/>
    </source>
</evidence>
<sequence>MEWFVEVVLCLDNRLKQWPSAPPLTSDDIQIDNCRIACINPPPSTNSTLRENAFSSDLSVICELFLTALLILEDRQPTGLPLNPDYRPPIFNRMMANILERFMKSGDIIVQDPSPVDYFTTYSSLPHEQDASIFFKVSVMSNESIINTFTTLLSHFLESGAWTLPEASLFRQEDVEHSKELVEIAKMAQKRDSKDAIREEFEIFEGWKGLMRRKVEIGDIKCGFWFLRDKIFRPTLTSLLSKHQHLMSLRPPSLPLPSAHLASSSTDHSLTSSESNQLPFEVGSEIGWKPLESFDCDFDLHRGSSSSLTPSQTGTDPSSASLSLEAQPPPSPDTQSSSSPAGSDTGWMISTLHILISAPVARSSFLRPAHDLSILDDIYLVTGPFDYDETFSVSLFDEEDADTLVDSLFRCSLNFLLRFERKKKALTRVCKYLTNGTDLSSFDSSYFRPFIEYAALLSFDHGIAFPEELTTLLLNDTTHVDTLPPSLYLNHTSLNPKYRRNVFPIEVLFERQVRSDPSALLRKNTEILTKYSIRFIHTPFFGLHSLFIRGLFQSFSDEERSNLAILLSKGSLLVNVSTDALTLFSLFPPPLVIRQIFAPSQPLKIHPDFHLNFCVVLTHLIVNTAPFGDCQSLKSLFQIFSPLDPDDERELTYLRDCRDIVISLHWLNIPSHFDSPLLAHLPLLISSHPPSLHPSLFRQRGIRSLVTDQSSSSLEELFDSETSTINPDIVSVFNASILVRRFASGHPLSGPIVENSLTILDQLKSPFPAFVSVTLEMFHRLVLTCSDEERMELVKHGLLDVVMVAVSQSSFLSDYESGIVVIGGLLKSIHRVGQKERPCGRAVRGDGDRWTRWEEHKSTKTKWSDGTECFIHTKSFMSVPDNNTTRYLRHSGTNSQTSSFVVPSAKEEAMKDLQLIMIWKGTKLMLGCRIWKVGSVSMNSILVVVQVLFLAQSQSQTGLSAFPSNINTFFDHQVNEEHRHHEFQLDDDFVISSTIQIRSEGFSLKGNDVALMFPPNHEEHSKPHPSSQVQRQTRINQTNTKNQNRQSGTISNFMFDVSNSTFSACGVHVMGDSENNGFCLVSSSTVRLSSSSITSNGISSPFMTRIGLIDERSASTIVLSSVTHLSNSAALPPLVGLFHTSPSLSVDCPKDTSSILPNQDNGISIFGTGLTFESTSFLSGTGPLFSFGLADHASSLPPLGNDVEMETSLSSSSLVNMTSSLRCSSSGQLFGSEVWQRVIGCSMSDSTNHNSGTGMLDANVGGNLVCLNSSFSDCQRASNDVKVFTNENITQTHIGRLNNVSSSVTSVSYTLCTFNTMTVAVGENQKGGAAIFLYHTPSSLIVEKCFFHKCSCTGNADDGGAFRW</sequence>
<comment type="caution">
    <text evidence="2">The sequence shown here is derived from an EMBL/GenBank/DDBJ whole genome shotgun (WGS) entry which is preliminary data.</text>
</comment>
<evidence type="ECO:0000313" key="3">
    <source>
        <dbReference type="Proteomes" id="UP001281761"/>
    </source>
</evidence>
<name>A0ABQ9Y7F6_9EUKA</name>
<accession>A0ABQ9Y7F6</accession>
<keyword evidence="3" id="KW-1185">Reference proteome</keyword>
<gene>
    <name evidence="2" type="ORF">BLNAU_5411</name>
</gene>
<dbReference type="EMBL" id="JARBJD010000028">
    <property type="protein sequence ID" value="KAK2959633.1"/>
    <property type="molecule type" value="Genomic_DNA"/>
</dbReference>
<evidence type="ECO:0000313" key="2">
    <source>
        <dbReference type="EMBL" id="KAK2959633.1"/>
    </source>
</evidence>
<proteinExistence type="predicted"/>
<dbReference type="Proteomes" id="UP001281761">
    <property type="component" value="Unassembled WGS sequence"/>
</dbReference>